<dbReference type="EMBL" id="STGT01000005">
    <property type="protein sequence ID" value="THV11682.1"/>
    <property type="molecule type" value="Genomic_DNA"/>
</dbReference>
<gene>
    <name evidence="1" type="ORF">E9677_19480</name>
</gene>
<accession>A0ABY2QPR7</accession>
<protein>
    <recommendedName>
        <fullName evidence="3">Anti-sigma factor NepR domain-containing protein</fullName>
    </recommendedName>
</protein>
<evidence type="ECO:0008006" key="3">
    <source>
        <dbReference type="Google" id="ProtNLM"/>
    </source>
</evidence>
<dbReference type="Proteomes" id="UP000309667">
    <property type="component" value="Unassembled WGS sequence"/>
</dbReference>
<comment type="caution">
    <text evidence="1">The sequence shown here is derived from an EMBL/GenBank/DDBJ whole genome shotgun (WGS) entry which is preliminary data.</text>
</comment>
<evidence type="ECO:0000313" key="1">
    <source>
        <dbReference type="EMBL" id="THV11682.1"/>
    </source>
</evidence>
<proteinExistence type="predicted"/>
<name>A0ABY2QPR7_9HYPH</name>
<reference evidence="1 2" key="1">
    <citation type="submission" date="2019-04" db="EMBL/GenBank/DDBJ databases">
        <title>Genome sequence of strain 7209-2.</title>
        <authorList>
            <person name="Gao J."/>
            <person name="Sun J."/>
        </authorList>
    </citation>
    <scope>NUCLEOTIDE SEQUENCE [LARGE SCALE GENOMIC DNA]</scope>
    <source>
        <strain evidence="1 2">7209-2</strain>
    </source>
</reference>
<dbReference type="RefSeq" id="WP_136559729.1">
    <property type="nucleotide sequence ID" value="NZ_STGT01000005.1"/>
</dbReference>
<sequence>MEKSKLTSMEARRDRTGGIVRDKLDVLMEDMHREAVPPHLTKLAQDLQSALDEKVASTATSS</sequence>
<organism evidence="1 2">
    <name type="scientific">Rhizobium rhizophilum</name>
    <dbReference type="NCBI Taxonomy" id="1850373"/>
    <lineage>
        <taxon>Bacteria</taxon>
        <taxon>Pseudomonadati</taxon>
        <taxon>Pseudomonadota</taxon>
        <taxon>Alphaproteobacteria</taxon>
        <taxon>Hyphomicrobiales</taxon>
        <taxon>Rhizobiaceae</taxon>
        <taxon>Rhizobium/Agrobacterium group</taxon>
        <taxon>Rhizobium</taxon>
    </lineage>
</organism>
<evidence type="ECO:0000313" key="2">
    <source>
        <dbReference type="Proteomes" id="UP000309667"/>
    </source>
</evidence>
<keyword evidence="2" id="KW-1185">Reference proteome</keyword>